<dbReference type="Proteomes" id="UP000199086">
    <property type="component" value="Unassembled WGS sequence"/>
</dbReference>
<dbReference type="EMBL" id="FMYF01000003">
    <property type="protein sequence ID" value="SDB81984.1"/>
    <property type="molecule type" value="Genomic_DNA"/>
</dbReference>
<feature type="domain" description="Amidase" evidence="2">
    <location>
        <begin position="27"/>
        <end position="408"/>
    </location>
</feature>
<comment type="similarity">
    <text evidence="1">Belongs to the amidase family.</text>
</comment>
<proteinExistence type="inferred from homology"/>
<dbReference type="STRING" id="1577474.GA0111570_103377"/>
<dbReference type="Gene3D" id="3.90.1300.10">
    <property type="entry name" value="Amidase signature (AS) domain"/>
    <property type="match status" value="1"/>
</dbReference>
<dbReference type="PANTHER" id="PTHR11895:SF7">
    <property type="entry name" value="GLUTAMYL-TRNA(GLN) AMIDOTRANSFERASE SUBUNIT A, MITOCHONDRIAL"/>
    <property type="match status" value="1"/>
</dbReference>
<dbReference type="Pfam" id="PF01425">
    <property type="entry name" value="Amidase"/>
    <property type="match status" value="1"/>
</dbReference>
<dbReference type="InterPro" id="IPR000120">
    <property type="entry name" value="Amidase"/>
</dbReference>
<dbReference type="SUPFAM" id="SSF75304">
    <property type="entry name" value="Amidase signature (AS) enzymes"/>
    <property type="match status" value="1"/>
</dbReference>
<keyword evidence="3" id="KW-0808">Transferase</keyword>
<keyword evidence="4" id="KW-1185">Reference proteome</keyword>
<accession>A0A1G6GJ67</accession>
<sequence length="424" mass="43744">MTEPTAPLHRLADQVAAARHGRTTVVELIDAALERVDATRDIHAWVTMSEHALSDAAERDERAERGALHGVALGVKDIIDVAGLPTRCGSAVTPPEPVGTSAACVRRLEQLGAVVLGKTVTTEFAYFAPGPTRNPHNLEHTPGGSSSGSAAAVAAGVVPLALGSQTAGSLTRPAAYCGVAGLVLAHGSVDMAGIAGLSPSLDSLGLLTPGVQDLAYAYQAFTGDHLDEAARPSVLVWRGTELADIDPQMVTALECAAGLLAEAGLEVRELDWSDHVETLAADHVTIMAYEAVREAPDLYEQHRAELSAPLVELLASGLAISDEDYRAAIVRRDRSREDLQDVLGAGAVVLGPAAPGPAPRGLGATGSPILSRPWQALGLVALTVPGARTSTGLPLGLQVIGLPGHESGVFAAARSLESRLAGDR</sequence>
<protein>
    <submittedName>
        <fullName evidence="3">Asp-tRNAAsn/Glu-tRNAGln amidotransferase A subunit</fullName>
    </submittedName>
</protein>
<evidence type="ECO:0000313" key="3">
    <source>
        <dbReference type="EMBL" id="SDB81984.1"/>
    </source>
</evidence>
<evidence type="ECO:0000259" key="2">
    <source>
        <dbReference type="Pfam" id="PF01425"/>
    </source>
</evidence>
<gene>
    <name evidence="3" type="ORF">GA0111570_103377</name>
</gene>
<reference evidence="3 4" key="1">
    <citation type="submission" date="2016-06" db="EMBL/GenBank/DDBJ databases">
        <authorList>
            <person name="Olsen C.W."/>
            <person name="Carey S."/>
            <person name="Hinshaw L."/>
            <person name="Karasin A.I."/>
        </authorList>
    </citation>
    <scope>NUCLEOTIDE SEQUENCE [LARGE SCALE GENOMIC DNA]</scope>
    <source>
        <strain evidence="3 4">LZ-22</strain>
    </source>
</reference>
<evidence type="ECO:0000313" key="4">
    <source>
        <dbReference type="Proteomes" id="UP000199086"/>
    </source>
</evidence>
<name>A0A1G6GJ67_9ACTN</name>
<dbReference type="PANTHER" id="PTHR11895">
    <property type="entry name" value="TRANSAMIDASE"/>
    <property type="match status" value="1"/>
</dbReference>
<dbReference type="InterPro" id="IPR036928">
    <property type="entry name" value="AS_sf"/>
</dbReference>
<organism evidence="3 4">
    <name type="scientific">Raineyella antarctica</name>
    <dbReference type="NCBI Taxonomy" id="1577474"/>
    <lineage>
        <taxon>Bacteria</taxon>
        <taxon>Bacillati</taxon>
        <taxon>Actinomycetota</taxon>
        <taxon>Actinomycetes</taxon>
        <taxon>Propionibacteriales</taxon>
        <taxon>Propionibacteriaceae</taxon>
        <taxon>Raineyella</taxon>
    </lineage>
</organism>
<dbReference type="AlphaFoldDB" id="A0A1G6GJ67"/>
<dbReference type="RefSeq" id="WP_217634052.1">
    <property type="nucleotide sequence ID" value="NZ_FMYF01000003.1"/>
</dbReference>
<dbReference type="GO" id="GO:0016740">
    <property type="term" value="F:transferase activity"/>
    <property type="evidence" value="ECO:0007669"/>
    <property type="project" value="UniProtKB-KW"/>
</dbReference>
<dbReference type="InterPro" id="IPR023631">
    <property type="entry name" value="Amidase_dom"/>
</dbReference>
<evidence type="ECO:0000256" key="1">
    <source>
        <dbReference type="ARBA" id="ARBA00009199"/>
    </source>
</evidence>